<dbReference type="SUPFAM" id="SSF54585">
    <property type="entry name" value="Cdc48 domain 2-like"/>
    <property type="match status" value="1"/>
</dbReference>
<evidence type="ECO:0000256" key="12">
    <source>
        <dbReference type="ARBA" id="ARBA00023140"/>
    </source>
</evidence>
<evidence type="ECO:0000256" key="10">
    <source>
        <dbReference type="ARBA" id="ARBA00022927"/>
    </source>
</evidence>
<feature type="domain" description="AAA+ ATPase" evidence="18">
    <location>
        <begin position="843"/>
        <end position="979"/>
    </location>
</feature>
<evidence type="ECO:0000256" key="15">
    <source>
        <dbReference type="ARBA" id="ARBA00046271"/>
    </source>
</evidence>
<dbReference type="AlphaFoldDB" id="A0A6L2K6H3"/>
<evidence type="ECO:0000256" key="9">
    <source>
        <dbReference type="ARBA" id="ARBA00022840"/>
    </source>
</evidence>
<dbReference type="GO" id="GO:0005778">
    <property type="term" value="C:peroxisomal membrane"/>
    <property type="evidence" value="ECO:0007669"/>
    <property type="project" value="UniProtKB-SubCell"/>
</dbReference>
<keyword evidence="11" id="KW-0472">Membrane</keyword>
<dbReference type="Gene3D" id="3.10.330.10">
    <property type="match status" value="1"/>
</dbReference>
<comment type="catalytic activity">
    <reaction evidence="16">
        <text>ATP + H2O = ADP + phosphate + H(+)</text>
        <dbReference type="Rhea" id="RHEA:13065"/>
        <dbReference type="ChEBI" id="CHEBI:15377"/>
        <dbReference type="ChEBI" id="CHEBI:15378"/>
        <dbReference type="ChEBI" id="CHEBI:30616"/>
        <dbReference type="ChEBI" id="CHEBI:43474"/>
        <dbReference type="ChEBI" id="CHEBI:456216"/>
    </reaction>
    <physiologicalReaction direction="left-to-right" evidence="16">
        <dbReference type="Rhea" id="RHEA:13066"/>
    </physiologicalReaction>
</comment>
<evidence type="ECO:0000256" key="4">
    <source>
        <dbReference type="ARBA" id="ARBA00022490"/>
    </source>
</evidence>
<dbReference type="InterPro" id="IPR009010">
    <property type="entry name" value="Asp_de-COase-like_dom_sf"/>
</dbReference>
<dbReference type="InterPro" id="IPR003959">
    <property type="entry name" value="ATPase_AAA_core"/>
</dbReference>
<keyword evidence="7" id="KW-0547">Nucleotide-binding</keyword>
<dbReference type="GO" id="GO:0016887">
    <property type="term" value="F:ATP hydrolysis activity"/>
    <property type="evidence" value="ECO:0007669"/>
    <property type="project" value="InterPro"/>
</dbReference>
<dbReference type="InterPro" id="IPR015342">
    <property type="entry name" value="PEX1-N_C-lobe"/>
</dbReference>
<dbReference type="InterPro" id="IPR041569">
    <property type="entry name" value="AAA_lid_3"/>
</dbReference>
<feature type="domain" description="AAA+ ATPase" evidence="18">
    <location>
        <begin position="555"/>
        <end position="708"/>
    </location>
</feature>
<keyword evidence="3" id="KW-0813">Transport</keyword>
<protein>
    <recommendedName>
        <fullName evidence="14">Peroxisomal ATPase PEX1</fullName>
    </recommendedName>
    <alternativeName>
        <fullName evidence="13">Peroxin-1</fullName>
    </alternativeName>
</protein>
<dbReference type="PROSITE" id="PS00674">
    <property type="entry name" value="AAA"/>
    <property type="match status" value="1"/>
</dbReference>
<dbReference type="SMART" id="SM00382">
    <property type="entry name" value="AAA"/>
    <property type="match status" value="2"/>
</dbReference>
<dbReference type="Pfam" id="PF00004">
    <property type="entry name" value="AAA"/>
    <property type="match status" value="2"/>
</dbReference>
<name>A0A6L2K6H3_TANCI</name>
<evidence type="ECO:0000256" key="16">
    <source>
        <dbReference type="ARBA" id="ARBA00048778"/>
    </source>
</evidence>
<evidence type="ECO:0000256" key="5">
    <source>
        <dbReference type="ARBA" id="ARBA00022593"/>
    </source>
</evidence>
<evidence type="ECO:0000313" key="19">
    <source>
        <dbReference type="EMBL" id="GEU43464.1"/>
    </source>
</evidence>
<keyword evidence="10" id="KW-0653">Protein transport</keyword>
<accession>A0A6L2K6H3</accession>
<gene>
    <name evidence="19" type="ORF">Tci_015442</name>
</gene>
<comment type="similarity">
    <text evidence="2">Belongs to the AAA ATPase family.</text>
</comment>
<evidence type="ECO:0000256" key="2">
    <source>
        <dbReference type="ARBA" id="ARBA00006914"/>
    </source>
</evidence>
<dbReference type="InterPro" id="IPR029067">
    <property type="entry name" value="CDC48_domain_2-like_sf"/>
</dbReference>
<dbReference type="GO" id="GO:0005829">
    <property type="term" value="C:cytosol"/>
    <property type="evidence" value="ECO:0007669"/>
    <property type="project" value="UniProtKB-SubCell"/>
</dbReference>
<keyword evidence="8" id="KW-0378">Hydrolase</keyword>
<keyword evidence="4" id="KW-0963">Cytoplasm</keyword>
<evidence type="ECO:0000256" key="11">
    <source>
        <dbReference type="ARBA" id="ARBA00023136"/>
    </source>
</evidence>
<dbReference type="FunFam" id="3.40.50.300:FF:000149">
    <property type="entry name" value="Nuclear valosin-containing protein-like"/>
    <property type="match status" value="1"/>
</dbReference>
<dbReference type="SUPFAM" id="SSF52540">
    <property type="entry name" value="P-loop containing nucleoside triphosphate hydrolases"/>
    <property type="match status" value="2"/>
</dbReference>
<evidence type="ECO:0000256" key="13">
    <source>
        <dbReference type="ARBA" id="ARBA00032509"/>
    </source>
</evidence>
<dbReference type="InterPro" id="IPR027417">
    <property type="entry name" value="P-loop_NTPase"/>
</dbReference>
<organism evidence="19">
    <name type="scientific">Tanacetum cinerariifolium</name>
    <name type="common">Dalmatian daisy</name>
    <name type="synonym">Chrysanthemum cinerariifolium</name>
    <dbReference type="NCBI Taxonomy" id="118510"/>
    <lineage>
        <taxon>Eukaryota</taxon>
        <taxon>Viridiplantae</taxon>
        <taxon>Streptophyta</taxon>
        <taxon>Embryophyta</taxon>
        <taxon>Tracheophyta</taxon>
        <taxon>Spermatophyta</taxon>
        <taxon>Magnoliopsida</taxon>
        <taxon>eudicotyledons</taxon>
        <taxon>Gunneridae</taxon>
        <taxon>Pentapetalae</taxon>
        <taxon>asterids</taxon>
        <taxon>campanulids</taxon>
        <taxon>Asterales</taxon>
        <taxon>Asteraceae</taxon>
        <taxon>Asteroideae</taxon>
        <taxon>Anthemideae</taxon>
        <taxon>Anthemidinae</taxon>
        <taxon>Tanacetum</taxon>
    </lineage>
</organism>
<dbReference type="PANTHER" id="PTHR23077:SF12">
    <property type="entry name" value="PEROXISOMAL ATPASE PEX1"/>
    <property type="match status" value="1"/>
</dbReference>
<keyword evidence="9" id="KW-0067">ATP-binding</keyword>
<dbReference type="GO" id="GO:0016558">
    <property type="term" value="P:protein import into peroxisome matrix"/>
    <property type="evidence" value="ECO:0007669"/>
    <property type="project" value="TreeGrafter"/>
</dbReference>
<dbReference type="CDD" id="cd19526">
    <property type="entry name" value="RecA-like_PEX1_r2"/>
    <property type="match status" value="1"/>
</dbReference>
<evidence type="ECO:0000259" key="18">
    <source>
        <dbReference type="SMART" id="SM00382"/>
    </source>
</evidence>
<dbReference type="InterPro" id="IPR003960">
    <property type="entry name" value="ATPase_AAA_CS"/>
</dbReference>
<dbReference type="FunFam" id="3.10.330.10:FF:000006">
    <property type="entry name" value="Peroxisome biogenesis factor 1"/>
    <property type="match status" value="1"/>
</dbReference>
<dbReference type="InterPro" id="IPR003593">
    <property type="entry name" value="AAA+_ATPase"/>
</dbReference>
<dbReference type="SUPFAM" id="SSF50692">
    <property type="entry name" value="ADC-like"/>
    <property type="match status" value="1"/>
</dbReference>
<evidence type="ECO:0000256" key="6">
    <source>
        <dbReference type="ARBA" id="ARBA00022737"/>
    </source>
</evidence>
<proteinExistence type="inferred from homology"/>
<evidence type="ECO:0000256" key="1">
    <source>
        <dbReference type="ARBA" id="ARBA00004514"/>
    </source>
</evidence>
<dbReference type="EMBL" id="BKCJ010001712">
    <property type="protein sequence ID" value="GEU43464.1"/>
    <property type="molecule type" value="Genomic_DNA"/>
</dbReference>
<comment type="subcellular location">
    <subcellularLocation>
        <location evidence="1">Cytoplasm</location>
        <location evidence="1">Cytosol</location>
    </subcellularLocation>
    <subcellularLocation>
        <location evidence="15">Peroxisome membrane</location>
    </subcellularLocation>
</comment>
<comment type="subunit">
    <text evidence="17">Interacts with PEX6; forming the PEX1-PEX6 AAA ATPase complex, which is composed of a heterohexamer formed by a trimer of PEX1-PEX6 dimers.</text>
</comment>
<keyword evidence="5" id="KW-0962">Peroxisome biogenesis</keyword>
<evidence type="ECO:0000256" key="3">
    <source>
        <dbReference type="ARBA" id="ARBA00022448"/>
    </source>
</evidence>
<dbReference type="Pfam" id="PF17862">
    <property type="entry name" value="AAA_lid_3"/>
    <property type="match status" value="1"/>
</dbReference>
<reference evidence="19" key="1">
    <citation type="journal article" date="2019" name="Sci. Rep.">
        <title>Draft genome of Tanacetum cinerariifolium, the natural source of mosquito coil.</title>
        <authorList>
            <person name="Yamashiro T."/>
            <person name="Shiraishi A."/>
            <person name="Satake H."/>
            <person name="Nakayama K."/>
        </authorList>
    </citation>
    <scope>NUCLEOTIDE SEQUENCE</scope>
</reference>
<evidence type="ECO:0000256" key="14">
    <source>
        <dbReference type="ARBA" id="ARBA00034532"/>
    </source>
</evidence>
<dbReference type="PANTHER" id="PTHR23077">
    <property type="entry name" value="AAA-FAMILY ATPASE"/>
    <property type="match status" value="1"/>
</dbReference>
<evidence type="ECO:0000256" key="17">
    <source>
        <dbReference type="ARBA" id="ARBA00064205"/>
    </source>
</evidence>
<sequence length="1100" mass="120828">MEIPVRSVAGVEGCFVSLPLHLIQTLQSSNSFLFSFLALELRSVANKNDVWFVAWSGSASSTTSDIQIAPQYAECINLSDRTIVRVRAIHNVPKAKFVTIEPDTEDDWEVLELNAEHAEAAILKQAGIVHEAMRFPLWLHGHTTITFSVVSTDPKEPIVQLVPGTEVSVAPKRRRKSENSAVKALLRIQDADNRFNHKSRVNDTEIGLVLTSAAFIHPETANSFLLDSFQPVIIEQKLIMKEKKLNHENAVAKDIENGIQTDKKDTRQAVVRLLISDSVAKGHLMISQSLRYYLRAGLHSWIHVKTCNVVLQKDPPSFVLSPCQFKIFGKKVSENGGFENLNGQRNRYTEKMLTKTNSASQQDFTNWSNHEKITTLFADESDHQDKGTKGSLVILRAWILAEIDVISSFSKTELNSVVLGNKTLLHFQVKSTELTKYAKPHEIRKRAGESLVDIMYVLSVSVDSMQAGVAYELELSEGNKMSMNKKSLSFFLEKLHLGEGLPLSSVRERISDKRSNMEISSLSWMGTAAADVTNRLMVLLSPSSGMFLSTYNLPFPGHVLIYGPPGSGKTLLATTVAKTIEEHADVLAHIVYVGCSRLASSKSQTIHQALSSYISEALDHTPSLVVLDDLDSIIASPNNSEDHHSSSSSTLLMEFLTDILDEYEEKRKNSCGIGPVAFIACVQNLTSIPQTLSCSGRFDFHVQLAAPAAAERGALLRHEIQKRSLLCSDDILLDIASSCDGYDAYDLEILVDRSVHAAMGRFVSRGVAFGSDKKPTLTKDDFLQAMKGFLPIAMRDITKSATEEGHGGWQDVGGLTEIRNSIKEMIELPSKFPMIFSQAPLRMRSNVLLYGPPGCGKTHIVGAAAAACSLRFISVKGPELLNKYIGASEQAVRDIFSKAAAAAPCLLFFDEFDSIAPKRGHDNTGVTDRVVNQFLTELDGVEVLTGVFVFAATSRPDLLDAALLRPGRLDRLLFCDFPSPKERCDILTVLSRKLPMASDVNLEAIAQKIEGFSGADLQALLSDAQLAAVHDLLNSKEAHEPGNMPVITNALLEKIAANARPSVSEAEKQRLYNIYGQFLDAKRSAAAQSRDAKGKRATLA</sequence>
<dbReference type="Gene3D" id="3.40.50.300">
    <property type="entry name" value="P-loop containing nucleotide triphosphate hydrolases"/>
    <property type="match status" value="2"/>
</dbReference>
<comment type="caution">
    <text evidence="19">The sequence shown here is derived from an EMBL/GenBank/DDBJ whole genome shotgun (WGS) entry which is preliminary data.</text>
</comment>
<dbReference type="Gene3D" id="1.10.8.60">
    <property type="match status" value="2"/>
</dbReference>
<dbReference type="InterPro" id="IPR050168">
    <property type="entry name" value="AAA_ATPase_domain"/>
</dbReference>
<dbReference type="Pfam" id="PF09262">
    <property type="entry name" value="PEX-1N"/>
    <property type="match status" value="1"/>
</dbReference>
<dbReference type="GO" id="GO:0005524">
    <property type="term" value="F:ATP binding"/>
    <property type="evidence" value="ECO:0007669"/>
    <property type="project" value="UniProtKB-KW"/>
</dbReference>
<dbReference type="FunFam" id="1.10.8.60:FF:000105">
    <property type="entry name" value="PeRoXisome assembly factor"/>
    <property type="match status" value="1"/>
</dbReference>
<evidence type="ECO:0000256" key="8">
    <source>
        <dbReference type="ARBA" id="ARBA00022801"/>
    </source>
</evidence>
<evidence type="ECO:0000256" key="7">
    <source>
        <dbReference type="ARBA" id="ARBA00022741"/>
    </source>
</evidence>
<keyword evidence="6" id="KW-0677">Repeat</keyword>
<keyword evidence="12" id="KW-0576">Peroxisome</keyword>